<organism evidence="2 3">
    <name type="scientific">Hyaloscypha bicolor E</name>
    <dbReference type="NCBI Taxonomy" id="1095630"/>
    <lineage>
        <taxon>Eukaryota</taxon>
        <taxon>Fungi</taxon>
        <taxon>Dikarya</taxon>
        <taxon>Ascomycota</taxon>
        <taxon>Pezizomycotina</taxon>
        <taxon>Leotiomycetes</taxon>
        <taxon>Helotiales</taxon>
        <taxon>Hyaloscyphaceae</taxon>
        <taxon>Hyaloscypha</taxon>
        <taxon>Hyaloscypha bicolor</taxon>
    </lineage>
</organism>
<reference evidence="2 3" key="1">
    <citation type="submission" date="2016-04" db="EMBL/GenBank/DDBJ databases">
        <title>A degradative enzymes factory behind the ericoid mycorrhizal symbiosis.</title>
        <authorList>
            <consortium name="DOE Joint Genome Institute"/>
            <person name="Martino E."/>
            <person name="Morin E."/>
            <person name="Grelet G."/>
            <person name="Kuo A."/>
            <person name="Kohler A."/>
            <person name="Daghino S."/>
            <person name="Barry K."/>
            <person name="Choi C."/>
            <person name="Cichocki N."/>
            <person name="Clum A."/>
            <person name="Copeland A."/>
            <person name="Hainaut M."/>
            <person name="Haridas S."/>
            <person name="Labutti K."/>
            <person name="Lindquist E."/>
            <person name="Lipzen A."/>
            <person name="Khouja H.-R."/>
            <person name="Murat C."/>
            <person name="Ohm R."/>
            <person name="Olson A."/>
            <person name="Spatafora J."/>
            <person name="Veneault-Fourrey C."/>
            <person name="Henrissat B."/>
            <person name="Grigoriev I."/>
            <person name="Martin F."/>
            <person name="Perotto S."/>
        </authorList>
    </citation>
    <scope>NUCLEOTIDE SEQUENCE [LARGE SCALE GENOMIC DNA]</scope>
    <source>
        <strain evidence="2 3">E</strain>
    </source>
</reference>
<dbReference type="GeneID" id="36578351"/>
<dbReference type="OrthoDB" id="3551681at2759"/>
<dbReference type="EMBL" id="KZ613856">
    <property type="protein sequence ID" value="PMD55326.1"/>
    <property type="molecule type" value="Genomic_DNA"/>
</dbReference>
<evidence type="ECO:0000313" key="2">
    <source>
        <dbReference type="EMBL" id="PMD55326.1"/>
    </source>
</evidence>
<evidence type="ECO:0000313" key="3">
    <source>
        <dbReference type="Proteomes" id="UP000235371"/>
    </source>
</evidence>
<dbReference type="InParanoid" id="A0A2J6SX20"/>
<keyword evidence="3" id="KW-1185">Reference proteome</keyword>
<gene>
    <name evidence="2" type="ORF">K444DRAFT_103171</name>
</gene>
<accession>A0A2J6SX20</accession>
<proteinExistence type="predicted"/>
<sequence>MVSVSERGESALREIFQATVPAGAGEFVSTLSSEVYWKDLPALRRLPDLIEIVIVLLGDHVKREIIGSALGCSASYLKGLDPKFFSAVCTSATKLHQPKLLWKEATGATPQENQEAVGETGREDQEAVGETGQEDQTKKGM</sequence>
<dbReference type="AlphaFoldDB" id="A0A2J6SX20"/>
<dbReference type="RefSeq" id="XP_024732230.1">
    <property type="nucleotide sequence ID" value="XM_024870269.1"/>
</dbReference>
<protein>
    <submittedName>
        <fullName evidence="2">Uncharacterized protein</fullName>
    </submittedName>
</protein>
<dbReference type="Proteomes" id="UP000235371">
    <property type="component" value="Unassembled WGS sequence"/>
</dbReference>
<feature type="region of interest" description="Disordered" evidence="1">
    <location>
        <begin position="103"/>
        <end position="141"/>
    </location>
</feature>
<name>A0A2J6SX20_9HELO</name>
<evidence type="ECO:0000256" key="1">
    <source>
        <dbReference type="SAM" id="MobiDB-lite"/>
    </source>
</evidence>